<feature type="domain" description="HTH tetR-type" evidence="3">
    <location>
        <begin position="9"/>
        <end position="69"/>
    </location>
</feature>
<dbReference type="PANTHER" id="PTHR43479:SF21">
    <property type="entry name" value="TRANSCRIPTIONAL REGULATOR, TETR FAMILY"/>
    <property type="match status" value="1"/>
</dbReference>
<keyword evidence="5" id="KW-1185">Reference proteome</keyword>
<accession>A0A7Z2VHB5</accession>
<dbReference type="PROSITE" id="PS50977">
    <property type="entry name" value="HTH_TETR_2"/>
    <property type="match status" value="1"/>
</dbReference>
<gene>
    <name evidence="4" type="ORF">HH215_07685</name>
</gene>
<dbReference type="PANTHER" id="PTHR43479">
    <property type="entry name" value="ACREF/ENVCD OPERON REPRESSOR-RELATED"/>
    <property type="match status" value="1"/>
</dbReference>
<reference evidence="4 5" key="1">
    <citation type="submission" date="2020-04" db="EMBL/GenBank/DDBJ databases">
        <title>Genome sequencing of novel species.</title>
        <authorList>
            <person name="Heo J."/>
            <person name="Kim S.-J."/>
            <person name="Kim J.-S."/>
            <person name="Hong S.-B."/>
            <person name="Kwon S.-W."/>
        </authorList>
    </citation>
    <scope>NUCLEOTIDE SEQUENCE [LARGE SCALE GENOMIC DNA]</scope>
    <source>
        <strain evidence="4 5">MFER-1</strain>
    </source>
</reference>
<name>A0A7Z2VHB5_9BACL</name>
<evidence type="ECO:0000256" key="2">
    <source>
        <dbReference type="PROSITE-ProRule" id="PRU00335"/>
    </source>
</evidence>
<proteinExistence type="predicted"/>
<dbReference type="InterPro" id="IPR050624">
    <property type="entry name" value="HTH-type_Tx_Regulator"/>
</dbReference>
<evidence type="ECO:0000313" key="5">
    <source>
        <dbReference type="Proteomes" id="UP000502248"/>
    </source>
</evidence>
<protein>
    <submittedName>
        <fullName evidence="4">TetR/AcrR family transcriptional regulator</fullName>
    </submittedName>
</protein>
<dbReference type="InterPro" id="IPR036271">
    <property type="entry name" value="Tet_transcr_reg_TetR-rel_C_sf"/>
</dbReference>
<dbReference type="PRINTS" id="PR00455">
    <property type="entry name" value="HTHTETR"/>
</dbReference>
<sequence length="197" mass="22719">MNGFEKRASQIKHKIIQTTLQMLSSSGSSKIRIADLAKAANVSQVTIYNYFGSKEILIREAFIDYVDRAILEFEQYMDENHSLKEKIEHIILLEKSSYKELPPGLIKELLAADEELSRYIELQYKEKTIPLTVRILEEGKRSGEISEGVSIESVLAFIQLYMNQYETILQMAEQSEDMDKYLEGMVHMFFYGICGKP</sequence>
<dbReference type="Gene3D" id="1.10.357.10">
    <property type="entry name" value="Tetracycline Repressor, domain 2"/>
    <property type="match status" value="1"/>
</dbReference>
<dbReference type="Pfam" id="PF00440">
    <property type="entry name" value="TetR_N"/>
    <property type="match status" value="1"/>
</dbReference>
<dbReference type="KEGG" id="cheb:HH215_07685"/>
<evidence type="ECO:0000313" key="4">
    <source>
        <dbReference type="EMBL" id="QJD83064.1"/>
    </source>
</evidence>
<dbReference type="Proteomes" id="UP000502248">
    <property type="component" value="Chromosome"/>
</dbReference>
<dbReference type="InterPro" id="IPR001647">
    <property type="entry name" value="HTH_TetR"/>
</dbReference>
<keyword evidence="1 2" id="KW-0238">DNA-binding</keyword>
<organism evidence="4 5">
    <name type="scientific">Cohnella herbarum</name>
    <dbReference type="NCBI Taxonomy" id="2728023"/>
    <lineage>
        <taxon>Bacteria</taxon>
        <taxon>Bacillati</taxon>
        <taxon>Bacillota</taxon>
        <taxon>Bacilli</taxon>
        <taxon>Bacillales</taxon>
        <taxon>Paenibacillaceae</taxon>
        <taxon>Cohnella</taxon>
    </lineage>
</organism>
<dbReference type="InterPro" id="IPR009057">
    <property type="entry name" value="Homeodomain-like_sf"/>
</dbReference>
<dbReference type="SUPFAM" id="SSF46689">
    <property type="entry name" value="Homeodomain-like"/>
    <property type="match status" value="1"/>
</dbReference>
<evidence type="ECO:0000259" key="3">
    <source>
        <dbReference type="PROSITE" id="PS50977"/>
    </source>
</evidence>
<dbReference type="SUPFAM" id="SSF48498">
    <property type="entry name" value="Tetracyclin repressor-like, C-terminal domain"/>
    <property type="match status" value="1"/>
</dbReference>
<evidence type="ECO:0000256" key="1">
    <source>
        <dbReference type="ARBA" id="ARBA00023125"/>
    </source>
</evidence>
<dbReference type="EMBL" id="CP051680">
    <property type="protein sequence ID" value="QJD83064.1"/>
    <property type="molecule type" value="Genomic_DNA"/>
</dbReference>
<dbReference type="Gene3D" id="1.10.10.60">
    <property type="entry name" value="Homeodomain-like"/>
    <property type="match status" value="1"/>
</dbReference>
<dbReference type="GO" id="GO:0003677">
    <property type="term" value="F:DNA binding"/>
    <property type="evidence" value="ECO:0007669"/>
    <property type="project" value="UniProtKB-UniRule"/>
</dbReference>
<dbReference type="RefSeq" id="WP_169279361.1">
    <property type="nucleotide sequence ID" value="NZ_CP051680.1"/>
</dbReference>
<feature type="DNA-binding region" description="H-T-H motif" evidence="2">
    <location>
        <begin position="32"/>
        <end position="51"/>
    </location>
</feature>
<dbReference type="AlphaFoldDB" id="A0A7Z2VHB5"/>